<evidence type="ECO:0000313" key="3">
    <source>
        <dbReference type="Proteomes" id="UP000185911"/>
    </source>
</evidence>
<keyword evidence="3" id="KW-1185">Reference proteome</keyword>
<dbReference type="EMBL" id="MSYM01000007">
    <property type="protein sequence ID" value="OLP07778.1"/>
    <property type="molecule type" value="Genomic_DNA"/>
</dbReference>
<feature type="compositionally biased region" description="Basic and acidic residues" evidence="1">
    <location>
        <begin position="1"/>
        <end position="12"/>
    </location>
</feature>
<gene>
    <name evidence="2" type="ORF">BLL52_0874</name>
</gene>
<sequence length="110" mass="12217">MPPHLKDIRERQGQPAQERVLQARRDNRCATAGFSDRSKKLLRVKRDLLCGLTACSFEGSNNGTFKPIDDQILPAQPATPCCGWSVSFVPAQAGRRNGTLARWRVETAHS</sequence>
<accession>A0A1Q8YI89</accession>
<organism evidence="2 3">
    <name type="scientific">Rhodoferax antarcticus ANT.BR</name>
    <dbReference type="NCBI Taxonomy" id="1111071"/>
    <lineage>
        <taxon>Bacteria</taxon>
        <taxon>Pseudomonadati</taxon>
        <taxon>Pseudomonadota</taxon>
        <taxon>Betaproteobacteria</taxon>
        <taxon>Burkholderiales</taxon>
        <taxon>Comamonadaceae</taxon>
        <taxon>Rhodoferax</taxon>
    </lineage>
</organism>
<dbReference type="AlphaFoldDB" id="A0A1Q8YI89"/>
<proteinExistence type="predicted"/>
<protein>
    <submittedName>
        <fullName evidence="2">Uncharacterized protein</fullName>
    </submittedName>
</protein>
<feature type="region of interest" description="Disordered" evidence="1">
    <location>
        <begin position="1"/>
        <end position="23"/>
    </location>
</feature>
<dbReference type="Proteomes" id="UP000185911">
    <property type="component" value="Unassembled WGS sequence"/>
</dbReference>
<evidence type="ECO:0000313" key="2">
    <source>
        <dbReference type="EMBL" id="OLP07778.1"/>
    </source>
</evidence>
<evidence type="ECO:0000256" key="1">
    <source>
        <dbReference type="SAM" id="MobiDB-lite"/>
    </source>
</evidence>
<name>A0A1Q8YI89_9BURK</name>
<reference evidence="2 3" key="1">
    <citation type="submission" date="2017-01" db="EMBL/GenBank/DDBJ databases">
        <title>Genome sequence of Rhodoferax antarcticus ANT.BR, a psychrophilic purple nonsulfur bacterium from an Antarctic microbial mat.</title>
        <authorList>
            <person name="Baker J."/>
            <person name="Riester C."/>
            <person name="Skinner B."/>
            <person name="Newell A."/>
            <person name="Swingley W."/>
            <person name="Madigan M."/>
            <person name="Jung D."/>
            <person name="Asao M."/>
            <person name="Chen M."/>
            <person name="Loughlin P."/>
            <person name="Pan H."/>
            <person name="Lin S."/>
            <person name="Li N."/>
            <person name="Shaw J."/>
            <person name="Prado M."/>
            <person name="Sherman C."/>
            <person name="Li X."/>
            <person name="Tang J."/>
            <person name="Blankenship R."/>
            <person name="Zhao T."/>
            <person name="Touchman J."/>
            <person name="Sattley M."/>
        </authorList>
    </citation>
    <scope>NUCLEOTIDE SEQUENCE [LARGE SCALE GENOMIC DNA]</scope>
    <source>
        <strain evidence="2 3">ANT.BR</strain>
    </source>
</reference>
<comment type="caution">
    <text evidence="2">The sequence shown here is derived from an EMBL/GenBank/DDBJ whole genome shotgun (WGS) entry which is preliminary data.</text>
</comment>